<dbReference type="InterPro" id="IPR015847">
    <property type="entry name" value="ExoRNase_PH_dom2"/>
</dbReference>
<dbReference type="InterPro" id="IPR011807">
    <property type="entry name" value="Rrp41"/>
</dbReference>
<evidence type="ECO:0000256" key="2">
    <source>
        <dbReference type="ARBA" id="ARBA00022490"/>
    </source>
</evidence>
<feature type="domain" description="Exoribonuclease phosphorolytic" evidence="9">
    <location>
        <begin position="163"/>
        <end position="218"/>
    </location>
</feature>
<evidence type="ECO:0000256" key="7">
    <source>
        <dbReference type="SAM" id="MobiDB-lite"/>
    </source>
</evidence>
<dbReference type="CDD" id="cd11366">
    <property type="entry name" value="RNase_PH_archRRP41"/>
    <property type="match status" value="1"/>
</dbReference>
<proteinExistence type="inferred from homology"/>
<dbReference type="SUPFAM" id="SSF55666">
    <property type="entry name" value="Ribonuclease PH domain 2-like"/>
    <property type="match status" value="1"/>
</dbReference>
<keyword evidence="11" id="KW-1185">Reference proteome</keyword>
<evidence type="ECO:0000313" key="10">
    <source>
        <dbReference type="EMBL" id="UYP46265.1"/>
    </source>
</evidence>
<comment type="similarity">
    <text evidence="1">Belongs to the RNase PH family.</text>
</comment>
<evidence type="ECO:0000256" key="4">
    <source>
        <dbReference type="ARBA" id="ARBA00022801"/>
    </source>
</evidence>
<keyword evidence="10" id="KW-0808">Transferase</keyword>
<dbReference type="Gene3D" id="3.30.230.70">
    <property type="entry name" value="GHMP Kinase, N-terminal domain"/>
    <property type="match status" value="1"/>
</dbReference>
<dbReference type="SUPFAM" id="SSF54211">
    <property type="entry name" value="Ribosomal protein S5 domain 2-like"/>
    <property type="match status" value="1"/>
</dbReference>
<keyword evidence="2" id="KW-0963">Cytoplasm</keyword>
<dbReference type="PANTHER" id="PTHR11953">
    <property type="entry name" value="EXOSOME COMPLEX COMPONENT"/>
    <property type="match status" value="1"/>
</dbReference>
<dbReference type="InterPro" id="IPR027408">
    <property type="entry name" value="PNPase/RNase_PH_dom_sf"/>
</dbReference>
<evidence type="ECO:0000259" key="9">
    <source>
        <dbReference type="Pfam" id="PF03725"/>
    </source>
</evidence>
<dbReference type="Proteomes" id="UP001208689">
    <property type="component" value="Chromosome"/>
</dbReference>
<accession>A0ABY6HS78</accession>
<keyword evidence="4" id="KW-0378">Hydrolase</keyword>
<dbReference type="InterPro" id="IPR036345">
    <property type="entry name" value="ExoRNase_PH_dom2_sf"/>
</dbReference>
<organism evidence="10 11">
    <name type="scientific">Candidatus Lokiarchaeum ossiferum</name>
    <dbReference type="NCBI Taxonomy" id="2951803"/>
    <lineage>
        <taxon>Archaea</taxon>
        <taxon>Promethearchaeati</taxon>
        <taxon>Promethearchaeota</taxon>
        <taxon>Promethearchaeia</taxon>
        <taxon>Promethearchaeales</taxon>
        <taxon>Promethearchaeaceae</taxon>
        <taxon>Candidatus Lokiarchaeum</taxon>
    </lineage>
</organism>
<feature type="region of interest" description="Disordered" evidence="7">
    <location>
        <begin position="260"/>
        <end position="322"/>
    </location>
</feature>
<feature type="domain" description="Exoribonuclease phosphorolytic" evidence="8">
    <location>
        <begin position="30"/>
        <end position="159"/>
    </location>
</feature>
<dbReference type="InterPro" id="IPR001247">
    <property type="entry name" value="ExoRNase_PH_dom1"/>
</dbReference>
<sequence>MPILKGTEEPHDPVCFKEDGSRLDGRALDEIRSFSCEVGVIKNAQGSALVRHGGNQIYAAVYGPREVHPRHMAKPDRGILRVYYRMCTFSVHERKSPAPNRRENEISKVIREALEPVLFLEAYPDSQIEIYIEVVAADGGTRCASTTAASLALADAGIPMKSLVVGVAAGKAQDKVILDLGDKEDKVGQADVPAVVVMKDKTISLLQFDGEMTAEEMELGFKYILKGAEDIYQKQLEALKSKYMQISDEVKIENVEVAKHTSAVPETKEASSEAVPATPKAPVDVPAEKQGESSEKVPETPVSEASAPETPAPEAPKQGDDN</sequence>
<dbReference type="GO" id="GO:0009022">
    <property type="term" value="F:tRNA nucleotidyltransferase activity"/>
    <property type="evidence" value="ECO:0007669"/>
    <property type="project" value="UniProtKB-EC"/>
</dbReference>
<dbReference type="PANTHER" id="PTHR11953:SF0">
    <property type="entry name" value="EXOSOME COMPLEX COMPONENT RRP41"/>
    <property type="match status" value="1"/>
</dbReference>
<keyword evidence="3" id="KW-0540">Nuclease</keyword>
<feature type="compositionally biased region" description="Basic and acidic residues" evidence="7">
    <location>
        <begin position="286"/>
        <end position="298"/>
    </location>
</feature>
<evidence type="ECO:0000259" key="8">
    <source>
        <dbReference type="Pfam" id="PF01138"/>
    </source>
</evidence>
<evidence type="ECO:0000256" key="5">
    <source>
        <dbReference type="ARBA" id="ARBA00022835"/>
    </source>
</evidence>
<dbReference type="EMBL" id="CP104013">
    <property type="protein sequence ID" value="UYP46265.1"/>
    <property type="molecule type" value="Genomic_DNA"/>
</dbReference>
<keyword evidence="5" id="KW-0271">Exosome</keyword>
<dbReference type="Pfam" id="PF03725">
    <property type="entry name" value="RNase_PH_C"/>
    <property type="match status" value="1"/>
</dbReference>
<dbReference type="EC" id="2.7.7.56" evidence="10"/>
<protein>
    <submittedName>
        <fullName evidence="10">Ribonuclease PH</fullName>
        <ecNumber evidence="10">2.7.7.56</ecNumber>
    </submittedName>
</protein>
<evidence type="ECO:0000256" key="1">
    <source>
        <dbReference type="ARBA" id="ARBA00006678"/>
    </source>
</evidence>
<reference evidence="10" key="1">
    <citation type="submission" date="2022-09" db="EMBL/GenBank/DDBJ databases">
        <title>Actin cytoskeleton and complex cell architecture in an #Asgard archaeon.</title>
        <authorList>
            <person name="Ponce Toledo R.I."/>
            <person name="Schleper C."/>
            <person name="Rodrigues Oliveira T."/>
            <person name="Wollweber F."/>
            <person name="Xu J."/>
            <person name="Rittmann S."/>
            <person name="Klingl A."/>
            <person name="Pilhofer M."/>
        </authorList>
    </citation>
    <scope>NUCLEOTIDE SEQUENCE</scope>
    <source>
        <strain evidence="10">B-35</strain>
    </source>
</reference>
<dbReference type="Pfam" id="PF01138">
    <property type="entry name" value="RNase_PH"/>
    <property type="match status" value="1"/>
</dbReference>
<evidence type="ECO:0000256" key="6">
    <source>
        <dbReference type="ARBA" id="ARBA00022839"/>
    </source>
</evidence>
<name>A0ABY6HS78_9ARCH</name>
<gene>
    <name evidence="10" type="ORF">NEF87_002550</name>
</gene>
<dbReference type="InterPro" id="IPR050080">
    <property type="entry name" value="RNase_PH"/>
</dbReference>
<dbReference type="InterPro" id="IPR020568">
    <property type="entry name" value="Ribosomal_Su5_D2-typ_SF"/>
</dbReference>
<evidence type="ECO:0000313" key="11">
    <source>
        <dbReference type="Proteomes" id="UP001208689"/>
    </source>
</evidence>
<evidence type="ECO:0000256" key="3">
    <source>
        <dbReference type="ARBA" id="ARBA00022722"/>
    </source>
</evidence>
<keyword evidence="6" id="KW-0269">Exonuclease</keyword>
<keyword evidence="10" id="KW-0548">Nucleotidyltransferase</keyword>